<gene>
    <name evidence="1" type="ORF">TSUD_48960</name>
</gene>
<dbReference type="EMBL" id="DF973287">
    <property type="protein sequence ID" value="GAU24307.1"/>
    <property type="molecule type" value="Genomic_DNA"/>
</dbReference>
<dbReference type="Proteomes" id="UP000242715">
    <property type="component" value="Unassembled WGS sequence"/>
</dbReference>
<evidence type="ECO:0000313" key="1">
    <source>
        <dbReference type="EMBL" id="GAU24307.1"/>
    </source>
</evidence>
<sequence length="415" mass="46858">ADRSDQKSLPCIRTYENDLSQLTLVGAVDFRQAVTAAAADGGEAAAEHLGAGMDAMVIETVFPGSSSDHGTVSSRLFLPARKVKEKAVKLRKFGALISLSFNQEKNEKWKILKTRERFGTFSFCVPDTDTLEVVCMSALRSTQRQFLDKSHGGSRSGFFHWFQKPERIESKDYAVILHKLFEDEVVENARSLLDKYHLMKDESKPVKIKSERFWWKPSCYEKLEKIGGSDFSASTSEYVPAYRFEIDPKIMGDSKFQGWKKSAENRWEVLLTHSQMVGLAETLDMYYVDPYSLTDKELSCGVAAEYANMSNRKVEEFCMSTVAKVKDAYGWSDEIKVVFSSEGKIVGFQPLSWVAVNQWADNPLARELYGGKKLSPGIIEPGLKILLPKKVTVVELLMSVKPDAYFAMARSYHYQ</sequence>
<dbReference type="OrthoDB" id="1894747at2759"/>
<organism evidence="1 2">
    <name type="scientific">Trifolium subterraneum</name>
    <name type="common">Subterranean clover</name>
    <dbReference type="NCBI Taxonomy" id="3900"/>
    <lineage>
        <taxon>Eukaryota</taxon>
        <taxon>Viridiplantae</taxon>
        <taxon>Streptophyta</taxon>
        <taxon>Embryophyta</taxon>
        <taxon>Tracheophyta</taxon>
        <taxon>Spermatophyta</taxon>
        <taxon>Magnoliopsida</taxon>
        <taxon>eudicotyledons</taxon>
        <taxon>Gunneridae</taxon>
        <taxon>Pentapetalae</taxon>
        <taxon>rosids</taxon>
        <taxon>fabids</taxon>
        <taxon>Fabales</taxon>
        <taxon>Fabaceae</taxon>
        <taxon>Papilionoideae</taxon>
        <taxon>50 kb inversion clade</taxon>
        <taxon>NPAAA clade</taxon>
        <taxon>Hologalegina</taxon>
        <taxon>IRL clade</taxon>
        <taxon>Trifolieae</taxon>
        <taxon>Trifolium</taxon>
    </lineage>
</organism>
<name>A0A2Z6N548_TRISU</name>
<proteinExistence type="predicted"/>
<dbReference type="PANTHER" id="PTHR35694:SF1">
    <property type="entry name" value="DENEDDYLASE"/>
    <property type="match status" value="1"/>
</dbReference>
<keyword evidence="2" id="KW-1185">Reference proteome</keyword>
<dbReference type="AlphaFoldDB" id="A0A2Z6N548"/>
<reference evidence="2" key="1">
    <citation type="journal article" date="2017" name="Front. Plant Sci.">
        <title>Climate Clever Clovers: New Paradigm to Reduce the Environmental Footprint of Ruminants by Breeding Low Methanogenic Forages Utilizing Haplotype Variation.</title>
        <authorList>
            <person name="Kaur P."/>
            <person name="Appels R."/>
            <person name="Bayer P.E."/>
            <person name="Keeble-Gagnere G."/>
            <person name="Wang J."/>
            <person name="Hirakawa H."/>
            <person name="Shirasawa K."/>
            <person name="Vercoe P."/>
            <person name="Stefanova K."/>
            <person name="Durmic Z."/>
            <person name="Nichols P."/>
            <person name="Revell C."/>
            <person name="Isobe S.N."/>
            <person name="Edwards D."/>
            <person name="Erskine W."/>
        </authorList>
    </citation>
    <scope>NUCLEOTIDE SEQUENCE [LARGE SCALE GENOMIC DNA]</scope>
    <source>
        <strain evidence="2">cv. Daliak</strain>
    </source>
</reference>
<evidence type="ECO:0000313" key="2">
    <source>
        <dbReference type="Proteomes" id="UP000242715"/>
    </source>
</evidence>
<accession>A0A2Z6N548</accession>
<dbReference type="PANTHER" id="PTHR35694">
    <property type="entry name" value="DENEDDYLASE"/>
    <property type="match status" value="1"/>
</dbReference>
<protein>
    <submittedName>
        <fullName evidence="1">Uncharacterized protein</fullName>
    </submittedName>
</protein>
<feature type="non-terminal residue" evidence="1">
    <location>
        <position position="1"/>
    </location>
</feature>